<geneLocation type="plasmid" evidence="8 9">
    <name>unnamed</name>
</geneLocation>
<dbReference type="Pfam" id="PF17965">
    <property type="entry name" value="MucBP_2"/>
    <property type="match status" value="7"/>
</dbReference>
<dbReference type="InterPro" id="IPR041558">
    <property type="entry name" value="MucBP_2"/>
</dbReference>
<dbReference type="RefSeq" id="WP_065989172.1">
    <property type="nucleotide sequence ID" value="NZ_CP047143.1"/>
</dbReference>
<dbReference type="NCBIfam" id="TIGR02167">
    <property type="entry name" value="Liste_lipo_26"/>
    <property type="match status" value="4"/>
</dbReference>
<dbReference type="InterPro" id="IPR005046">
    <property type="entry name" value="DUF285"/>
</dbReference>
<dbReference type="InterPro" id="IPR019931">
    <property type="entry name" value="LPXTG_anchor"/>
</dbReference>
<dbReference type="Pfam" id="PF00746">
    <property type="entry name" value="Gram_pos_anchor"/>
    <property type="match status" value="1"/>
</dbReference>
<evidence type="ECO:0000256" key="3">
    <source>
        <dbReference type="ARBA" id="ARBA00022729"/>
    </source>
</evidence>
<feature type="compositionally biased region" description="Polar residues" evidence="5">
    <location>
        <begin position="113"/>
        <end position="138"/>
    </location>
</feature>
<keyword evidence="3" id="KW-0732">Signal</keyword>
<dbReference type="NCBIfam" id="TIGR01168">
    <property type="entry name" value="YSIRK_signal"/>
    <property type="match status" value="1"/>
</dbReference>
<accession>A0AB37DIS5</accession>
<evidence type="ECO:0000256" key="6">
    <source>
        <dbReference type="SAM" id="Phobius"/>
    </source>
</evidence>
<keyword evidence="6" id="KW-1133">Transmembrane helix</keyword>
<feature type="compositionally biased region" description="Basic and acidic residues" evidence="5">
    <location>
        <begin position="2788"/>
        <end position="2798"/>
    </location>
</feature>
<dbReference type="InterPro" id="IPR005877">
    <property type="entry name" value="YSIRK_signal_dom"/>
</dbReference>
<reference evidence="8 9" key="1">
    <citation type="submission" date="2019-12" db="EMBL/GenBank/DDBJ databases">
        <title>Complete Genome Sequences of Lactobacillus strains, C25 and P38, Isolated from Chicken Cecum.</title>
        <authorList>
            <person name="Hassan H.M."/>
            <person name="Mendoza M."/>
            <person name="Rezvani M."/>
            <person name="Koci M.D."/>
            <person name="Dickey A.N."/>
            <person name="Scholl E.H."/>
        </authorList>
    </citation>
    <scope>NUCLEOTIDE SEQUENCE [LARGE SCALE GENOMIC DNA]</scope>
    <source>
        <strain evidence="8 9">C25</strain>
        <plasmid evidence="8 9">unnamed</plasmid>
    </source>
</reference>
<feature type="compositionally biased region" description="Polar residues" evidence="5">
    <location>
        <begin position="966"/>
        <end position="976"/>
    </location>
</feature>
<keyword evidence="4" id="KW-0572">Peptidoglycan-anchor</keyword>
<keyword evidence="6" id="KW-0812">Transmembrane</keyword>
<feature type="compositionally biased region" description="Polar residues" evidence="5">
    <location>
        <begin position="2844"/>
        <end position="2855"/>
    </location>
</feature>
<evidence type="ECO:0000259" key="7">
    <source>
        <dbReference type="PROSITE" id="PS50847"/>
    </source>
</evidence>
<evidence type="ECO:0000256" key="4">
    <source>
        <dbReference type="ARBA" id="ARBA00023088"/>
    </source>
</evidence>
<proteinExistence type="predicted"/>
<feature type="region of interest" description="Disordered" evidence="5">
    <location>
        <begin position="956"/>
        <end position="976"/>
    </location>
</feature>
<feature type="region of interest" description="Disordered" evidence="5">
    <location>
        <begin position="1150"/>
        <end position="1173"/>
    </location>
</feature>
<name>A0AB37DIS5_9LACO</name>
<feature type="region of interest" description="Disordered" evidence="5">
    <location>
        <begin position="2781"/>
        <end position="2862"/>
    </location>
</feature>
<dbReference type="Pfam" id="PF04650">
    <property type="entry name" value="YSIRK_signal"/>
    <property type="match status" value="1"/>
</dbReference>
<keyword evidence="1" id="KW-0134">Cell wall</keyword>
<dbReference type="PROSITE" id="PS50847">
    <property type="entry name" value="GRAM_POS_ANCHORING"/>
    <property type="match status" value="1"/>
</dbReference>
<keyword evidence="8" id="KW-0614">Plasmid</keyword>
<dbReference type="Gene3D" id="3.10.20.470">
    <property type="match status" value="7"/>
</dbReference>
<feature type="transmembrane region" description="Helical" evidence="6">
    <location>
        <begin position="2862"/>
        <end position="2880"/>
    </location>
</feature>
<keyword evidence="2" id="KW-0964">Secreted</keyword>
<evidence type="ECO:0000313" key="9">
    <source>
        <dbReference type="Proteomes" id="UP000464915"/>
    </source>
</evidence>
<feature type="compositionally biased region" description="Basic and acidic residues" evidence="5">
    <location>
        <begin position="2157"/>
        <end position="2166"/>
    </location>
</feature>
<feature type="compositionally biased region" description="Basic and acidic residues" evidence="5">
    <location>
        <begin position="2806"/>
        <end position="2818"/>
    </location>
</feature>
<dbReference type="NCBIfam" id="TIGR01167">
    <property type="entry name" value="LPXTG_anchor"/>
    <property type="match status" value="1"/>
</dbReference>
<protein>
    <submittedName>
        <fullName evidence="8">BspA family leucine-rich repeat surface protein</fullName>
    </submittedName>
</protein>
<feature type="domain" description="Gram-positive cocci surface proteins LPxTG" evidence="7">
    <location>
        <begin position="2853"/>
        <end position="2887"/>
    </location>
</feature>
<evidence type="ECO:0000313" key="8">
    <source>
        <dbReference type="EMBL" id="QHQ69112.1"/>
    </source>
</evidence>
<dbReference type="InterPro" id="IPR011889">
    <property type="entry name" value="Liste_lipo_26"/>
</dbReference>
<dbReference type="Pfam" id="PF17966">
    <property type="entry name" value="Muc_B2"/>
    <property type="match status" value="8"/>
</dbReference>
<evidence type="ECO:0000256" key="2">
    <source>
        <dbReference type="ARBA" id="ARBA00022525"/>
    </source>
</evidence>
<dbReference type="Gene3D" id="2.60.40.4300">
    <property type="match status" value="8"/>
</dbReference>
<evidence type="ECO:0000256" key="1">
    <source>
        <dbReference type="ARBA" id="ARBA00022512"/>
    </source>
</evidence>
<keyword evidence="6" id="KW-0472">Membrane</keyword>
<organism evidence="8 9">
    <name type="scientific">Lactobacillus crispatus</name>
    <dbReference type="NCBI Taxonomy" id="47770"/>
    <lineage>
        <taxon>Bacteria</taxon>
        <taxon>Bacillati</taxon>
        <taxon>Bacillota</taxon>
        <taxon>Bacilli</taxon>
        <taxon>Lactobacillales</taxon>
        <taxon>Lactobacillaceae</taxon>
        <taxon>Lactobacillus</taxon>
    </lineage>
</organism>
<dbReference type="Pfam" id="PF03382">
    <property type="entry name" value="DUF285"/>
    <property type="match status" value="2"/>
</dbReference>
<dbReference type="EMBL" id="CP047143">
    <property type="protein sequence ID" value="QHQ69112.1"/>
    <property type="molecule type" value="Genomic_DNA"/>
</dbReference>
<dbReference type="Proteomes" id="UP000464915">
    <property type="component" value="Plasmid unnamed"/>
</dbReference>
<evidence type="ECO:0000256" key="5">
    <source>
        <dbReference type="SAM" id="MobiDB-lite"/>
    </source>
</evidence>
<feature type="region of interest" description="Disordered" evidence="5">
    <location>
        <begin position="104"/>
        <end position="158"/>
    </location>
</feature>
<feature type="region of interest" description="Disordered" evidence="5">
    <location>
        <begin position="2147"/>
        <end position="2171"/>
    </location>
</feature>
<gene>
    <name evidence="8" type="ORF">GSR61_11030</name>
</gene>
<dbReference type="InterPro" id="IPR041495">
    <property type="entry name" value="Mub_B2"/>
</dbReference>
<sequence length="2887" mass="320244">MQKRKSFFNNEMEQRFSLRKYTIGLCSVCLGFVTIGMGSQSVKADTVNNVEKSSVVQKNKIQDAAPSNTAASTEAKANIPDSATAKPNITPTEIKENEVGSVATTAPNTNTTSNGVKANTTDSAISTETKPTKANSTVAEPDSAVAKPNAASKEVKPNTVDSANSAKIKLQAIRLAKPVNAKVFAESKVATDNQFNFDDWTTQLDDTYLNITGYKGDRSKQIVVPNGADFAKAGKNDKNLQVEIDKHTLADLIVDGVAPKLSDTDGQKIVAKGNDWFAAFWQKDLHDISGLANLDTSNVTNMREMFYGNQISDLSPLSNWDTSNVTDMDSMFDENQISDLSPLSNWDTNKVTDMSSMFDENQISDLSPLSNWDTSKVTDMSRMFYYNQISDLSPLTNWNTGKVTNMYSMFYGNQISDLSPLANWNTSNVTNMRYMFSKNPISDLSPLAGWNTGKVTNMDNMFYLDPLISTSNSQSTLNKFHAVAYKFDNTGTLASHSESKTFNNSSQILLDKNVITEKDSATLTFKANGLAGNTYQIKIYNPDNHSEIQAAALPTALGTTDTSYQDGYTIITNKFINNGSVKQDISITQQYRYPDIPYFAQYESTSGLITVIKDKEDLGSINIAYQNVADISKSVSAPYIGNKPYINHTQSTFYFQPRVDYAKNAQYSFIKSAGLTITVPDDVTIDPNTFIDIVNGKILQATKIADNQYRVVLNNTTDGIAVKGLINVPANKLANGTAHLPGFGIKYTINTYNDKMAPLVATDTSKELSVIPDLASYHGNLINIHQSKWAFDRNGNKVDDYALQGFTNTFGYTHLESAVSTQVTNGVETLNMPTGVNVTRFEPKFDNKVIDHIDYIYTDGSKQTVSSLDTTPKAIRQMKVYFKNGIQSDILSDIDSYYSKIKLSFDTTYPDGTPIKNFDTFKITGSFSCDELGSTGNVDVAQIMLVPTQKLTDQMLTDTSQDESNKAPNASGNSISATIRNDNLQHQGHLINPIFYFKYNDLMVPDLSEISASYYNQNKDLGSIGLTNIDNNKIHSSIITDDAGQKFIKVKVDGEYYYQVDDKYYNEGSSNYKSGFNVKIPIINTPDALSVTKDWSWYVLNNNDEAKTESTIQNPSQGNKLAPVTVDGNTLSVGGTGTWQIITAEGFTSGTETQGNLNGGPGLASTQDDHHHQDPTHFNIYNSIINATDEAKSNLVSVANLPSTQDGKSEFNVHMTGKASLINVMTGQTYDATITYSYGMGDNNFITSDQVTDWSKVKSIKVVPNGGVPAMTSLRLVVPVEDKTVYDDVGKTIYMSTMTYGEDKTNTSYTTKDGFAIPEKSTILPIIIKAGDMASAKLTVQGQATVHTLIHYKDANGKDVYVKLADKDKTYKERQDTMKRSDYLQSDRDLTIADRGLLPVGMVINYNNPIIRNSNNTYAAGYANNVAAFDKTAKYDFDGDQVIFEGAMPEMVTRTHQAKETIHYVYRDGRPAKPDKVLTSIILKQTGSKNPFTGEITWNTTISDTLNSVDSPEITGYIADKSVVPSYVVTMDSPDKEVTVTYDVDNENADFTYFDDTTNSTLKIVKKSGKSNTSIGYTTTDEINNYEKQGYTLVSDDTDGHSLNFNNLPTVDQHYMIHLKHKTESVTRNDTVTRIIHYLYDNGDTAQPDKTQTVSFNETGIKDDVTKETTWNNDYAQTVDSVITPSITGYTPDKSSIEGQAFKFGDKDVEVTVTYTANAQTATITYIDDTENKTLGSDKQNGKFNQVITFEHDPAEVIKGLEEKGYKLVSNDFNSNKYQADNSKNVFHVHFIHDTKKVSRNDDVNMTVHYVMDDGSEAPSDSKQTVSFTENGIQDLVTQTITWTSADSQTLNNVTSPVLTGYTADIKTANGKAVDFGDPDINVTVHYHANAQTATIIYIDDTTKNNLDSKDATGKFGQAITFATAPTDEIASYEKQGYKLVSNDFNNNKYQADNSKNVFHVHFVHGTKNVNREHSASFTVHYIYKDGKQAEPDHEQALSFTENGIQDLVTQKITWTPADSQKFDDVATPVITGYTPDQDKVIGQTANFETGNREVTVTYLPDVQLGHINYIDDNTGKTLTRDDFSGRTNEHEDYTSIDRIQEFENKGYVFVSSDYPDGGFNFDDDDQQDQVFTVHLKHGIVTVTSKKPQIPNTPIDPDPHSPKYPEDISNTNSDVKRTIDYKFKDGKTAQPTVNDSLHFERTVVIDKVTGDVLSDIWTPSQDFNDVQTPVIQGYTPDRTVVSDTNIGHDHQNIVEHVVYNPDAQHMTITYIDDTTGKELHTDKLNGVSDQDTKYTTGDSIKQYIDSHYKLVSDSTNGKDLIFDHNDQTDQSYEVHFIHGTHTINQTTSPKQTIHYVYADDLARHGKAADDNVQQLSFKRDGYNDEVTGIDHWNAWTPANSNYSVVDSPVVQGYTPDKSVIEKSTVNPTDKDTEITVVYNADKQAARVIYVDKTTNATLTSNNLSGKSDKDSGYNTKDTIEKYQSQHYVLTKDETKGKNVIFDHDDKQDQTYYVYFVHGTQKVNRQDTVTSTIDYKFEDGKTAQPTVTQTKHFSEDGVKDLVTGKITWDEAESQKFDDIATKSIVGYTPDKDNVTGSTVRFGDKDIEVTVTYHNNAQTATITYIDDTEKKTLGSDKQNGKFNHAIIFEHDPAEVIKGLEEKGYKLVSDNFKLGIKYQNDNKFNIFEVHLVHTYEPVETSQTITETVHYIDANGKPVAPDHVAKVVIKVTGTRDKVTDSITWNTPSTGHFDEVISPEVLNMTPDKKLIPGRDVQYSDSDITESVVYTPDEMPREPEKPNKPDNSTSKTPEKPNKSSKEVSKQFGTIAKTTIPEKAIDSRTVDNHVSAKSTAKQELPQTGTTTNTGIWTGLVSMIASLGLLGASKKRKKN</sequence>